<feature type="active site" description="Proton donor" evidence="4">
    <location>
        <position position="108"/>
    </location>
</feature>
<evidence type="ECO:0000313" key="7">
    <source>
        <dbReference type="Proteomes" id="UP000016743"/>
    </source>
</evidence>
<evidence type="ECO:0000259" key="5">
    <source>
        <dbReference type="PROSITE" id="PS51764"/>
    </source>
</evidence>
<dbReference type="InterPro" id="IPR022790">
    <property type="entry name" value="GH26_dom"/>
</dbReference>
<dbReference type="EMBL" id="CP006734">
    <property type="protein sequence ID" value="AGW42677.1"/>
    <property type="molecule type" value="Genomic_DNA"/>
</dbReference>
<dbReference type="Gene3D" id="3.20.20.80">
    <property type="entry name" value="Glycosidases"/>
    <property type="match status" value="1"/>
</dbReference>
<gene>
    <name evidence="6" type="ORF">O159_27910</name>
</gene>
<keyword evidence="3 4" id="KW-0326">Glycosidase</keyword>
<accession>U3PD20</accession>
<reference evidence="6 7" key="1">
    <citation type="journal article" date="2013" name="Genome Announc.">
        <title>Complete Genome Sequence of Leifsonia xyli subsp. cynodontis Strain DSM46306, a Gram-Positive Bacterial Pathogen of Grasses.</title>
        <authorList>
            <person name="Monteiro-Vitorello C.B."/>
            <person name="Zerillo M.M."/>
            <person name="Van Sluys M.A."/>
            <person name="Camargo L.E."/>
            <person name="Kitajima J.P."/>
        </authorList>
    </citation>
    <scope>NUCLEOTIDE SEQUENCE [LARGE SCALE GENOMIC DNA]</scope>
    <source>
        <strain evidence="6 7">DSM 46306</strain>
    </source>
</reference>
<dbReference type="RefSeq" id="WP_021756145.1">
    <property type="nucleotide sequence ID" value="NC_022438.1"/>
</dbReference>
<dbReference type="GO" id="GO:0016985">
    <property type="term" value="F:mannan endo-1,4-beta-mannosidase activity"/>
    <property type="evidence" value="ECO:0007669"/>
    <property type="project" value="InterPro"/>
</dbReference>
<keyword evidence="2 4" id="KW-0378">Hydrolase</keyword>
<dbReference type="KEGG" id="lxy:O159_27910"/>
<evidence type="ECO:0000313" key="6">
    <source>
        <dbReference type="EMBL" id="AGW42677.1"/>
    </source>
</evidence>
<evidence type="ECO:0000256" key="2">
    <source>
        <dbReference type="ARBA" id="ARBA00022801"/>
    </source>
</evidence>
<evidence type="ECO:0000256" key="4">
    <source>
        <dbReference type="PROSITE-ProRule" id="PRU01100"/>
    </source>
</evidence>
<dbReference type="PANTHER" id="PTHR40079">
    <property type="entry name" value="MANNAN ENDO-1,4-BETA-MANNOSIDASE E-RELATED"/>
    <property type="match status" value="1"/>
</dbReference>
<evidence type="ECO:0000256" key="3">
    <source>
        <dbReference type="ARBA" id="ARBA00023295"/>
    </source>
</evidence>
<name>U3PD20_LEIXC</name>
<dbReference type="SUPFAM" id="SSF51445">
    <property type="entry name" value="(Trans)glycosidases"/>
    <property type="match status" value="1"/>
</dbReference>
<proteinExistence type="inferred from homology"/>
<sequence>MYTEKAPFDWAAFDATSAKVGVAPNLIGYFSGWNERFRADAVIRAWAHGSLPMMAWESRPLGVGGDPAVAPGYSLPAIIAGGFDTYLHQYAKDIVATGLPLVIRFDHEMNGVWYQWSETDGSGPPINGNAPGDYAKIWRHVHDIFQQEHANDLVIWNWSPNIVNDLPASHRADGYLASLYPGDRYVDWVGLSGYLRPPYRSDQSFTFAGSFGPSLSQIRALTKHPIILSEIGASEAGGHKAAWITALFDAFAQPENADIIGFAWFNLVVTCLVGGERVTNDWRVDSQPDSLSAFIAGLTRPEDRFTLAPPR</sequence>
<dbReference type="PANTHER" id="PTHR40079:SF4">
    <property type="entry name" value="GH26 DOMAIN-CONTAINING PROTEIN-RELATED"/>
    <property type="match status" value="1"/>
</dbReference>
<dbReference type="GO" id="GO:0006080">
    <property type="term" value="P:substituted mannan metabolic process"/>
    <property type="evidence" value="ECO:0007669"/>
    <property type="project" value="InterPro"/>
</dbReference>
<feature type="domain" description="GH26" evidence="5">
    <location>
        <begin position="1"/>
        <end position="308"/>
    </location>
</feature>
<dbReference type="STRING" id="1389489.O159_27910"/>
<protein>
    <recommendedName>
        <fullName evidence="5">GH26 domain-containing protein</fullName>
    </recommendedName>
</protein>
<dbReference type="eggNOG" id="COG4124">
    <property type="taxonomic scope" value="Bacteria"/>
</dbReference>
<feature type="active site" description="Nucleophile" evidence="4">
    <location>
        <position position="230"/>
    </location>
</feature>
<dbReference type="Proteomes" id="UP000016743">
    <property type="component" value="Chromosome"/>
</dbReference>
<evidence type="ECO:0000256" key="1">
    <source>
        <dbReference type="ARBA" id="ARBA00007754"/>
    </source>
</evidence>
<dbReference type="AlphaFoldDB" id="U3PD20"/>
<dbReference type="Pfam" id="PF02156">
    <property type="entry name" value="Glyco_hydro_26"/>
    <property type="match status" value="1"/>
</dbReference>
<dbReference type="InterPro" id="IPR017853">
    <property type="entry name" value="GH"/>
</dbReference>
<dbReference type="PROSITE" id="PS51764">
    <property type="entry name" value="GH26"/>
    <property type="match status" value="1"/>
</dbReference>
<organism evidence="6 7">
    <name type="scientific">Leifsonia xyli subsp. cynodontis DSM 46306</name>
    <dbReference type="NCBI Taxonomy" id="1389489"/>
    <lineage>
        <taxon>Bacteria</taxon>
        <taxon>Bacillati</taxon>
        <taxon>Actinomycetota</taxon>
        <taxon>Actinomycetes</taxon>
        <taxon>Micrococcales</taxon>
        <taxon>Microbacteriaceae</taxon>
        <taxon>Leifsonia</taxon>
    </lineage>
</organism>
<comment type="similarity">
    <text evidence="1 4">Belongs to the glycosyl hydrolase 26 family.</text>
</comment>
<keyword evidence="7" id="KW-1185">Reference proteome</keyword>
<dbReference type="HOGENOM" id="CLU_038234_1_1_11"/>
<dbReference type="PATRIC" id="fig|1389489.3.peg.2676"/>
<dbReference type="InterPro" id="IPR000805">
    <property type="entry name" value="Glyco_hydro_26"/>
</dbReference>